<reference evidence="3" key="2">
    <citation type="submission" date="2021-10" db="EMBL/GenBank/DDBJ databases">
        <title>Phylogenomics reveals ancestral predisposition of the termite-cultivated fungus Termitomyces towards a domesticated lifestyle.</title>
        <authorList>
            <person name="Auxier B."/>
            <person name="Grum-Grzhimaylo A."/>
            <person name="Cardenas M.E."/>
            <person name="Lodge J.D."/>
            <person name="Laessoe T."/>
            <person name="Pedersen O."/>
            <person name="Smith M.E."/>
            <person name="Kuyper T.W."/>
            <person name="Franco-Molano E.A."/>
            <person name="Baroni T.J."/>
            <person name="Aanen D.K."/>
        </authorList>
    </citation>
    <scope>NUCLEOTIDE SEQUENCE</scope>
    <source>
        <strain evidence="3">D49</strain>
    </source>
</reference>
<keyword evidence="2" id="KW-0472">Membrane</keyword>
<keyword evidence="2" id="KW-0812">Transmembrane</keyword>
<sequence>MPNANRILRSPAPTSSNVLPNRGFRRSLDASMSLPSFSDVDSPQMHSIWNIAANARLNVASRGTSPEGSGGKGTPKQRVSFDSDRGSLPNVQSVRQSFSRMNRGSDPAIASPTRRSQKEPDSPTPTSRSPSRSRSRAASPLRLFQQWSAGRRQRHADEPFVPVDPFKAKKTHFNFPCLPTTAPLTLSHTHNHTHDGPGSPGTAGCDACIPRSSSMDSWSIFITDTLPRQLYLNLLLFLPAMYFSRVAKIFEDAEVSRPDIQRMIESGGGSAFLPPSVSEQVTVGTRDSTNQYPPGTRSPTTATAAGIALVGVTAGAALVPLPLPDEWSPPLVSPALIRFKQSWEVFIDSLLREWKTLNVVSALLLSYVTLTPNAPNASSTYCTECGRGPCDSNGCAAVAGVRANEFVLWMHVYCQIRDDAKHVPGLEVGRGMPIALYGSEYVFTEQILFCRKRAKRTRSSGGTSGSMILFIASILCFVWRTGAVNDPEDGNYPPLSTIAALGPRIAITFTFALGLVYLALIIKTLRSYGTHTSSTAWGRKAHPESEQTPRMRSREVDAAMESRGRPRQRSASGPRRREAAPEEARHSSLEGLKDGHSHGGGLRSLLGLGIVGVVPRDQTHLDLEKGLGGEKA</sequence>
<accession>A0A9P7KHS3</accession>
<feature type="compositionally biased region" description="Polar residues" evidence="1">
    <location>
        <begin position="89"/>
        <end position="102"/>
    </location>
</feature>
<name>A0A9P7KHS3_9AGAR</name>
<dbReference type="EMBL" id="JABCKI010000559">
    <property type="protein sequence ID" value="KAG5650099.1"/>
    <property type="molecule type" value="Genomic_DNA"/>
</dbReference>
<proteinExistence type="predicted"/>
<feature type="compositionally biased region" description="Basic and acidic residues" evidence="1">
    <location>
        <begin position="541"/>
        <end position="564"/>
    </location>
</feature>
<feature type="compositionally biased region" description="Basic and acidic residues" evidence="1">
    <location>
        <begin position="575"/>
        <end position="597"/>
    </location>
</feature>
<evidence type="ECO:0000313" key="3">
    <source>
        <dbReference type="EMBL" id="KAG5650099.1"/>
    </source>
</evidence>
<dbReference type="OrthoDB" id="3062801at2759"/>
<dbReference type="Proteomes" id="UP000717328">
    <property type="component" value="Unassembled WGS sequence"/>
</dbReference>
<protein>
    <submittedName>
        <fullName evidence="3">Uncharacterized protein</fullName>
    </submittedName>
</protein>
<evidence type="ECO:0000256" key="2">
    <source>
        <dbReference type="SAM" id="Phobius"/>
    </source>
</evidence>
<feature type="transmembrane region" description="Helical" evidence="2">
    <location>
        <begin position="461"/>
        <end position="481"/>
    </location>
</feature>
<evidence type="ECO:0000313" key="4">
    <source>
        <dbReference type="Proteomes" id="UP000717328"/>
    </source>
</evidence>
<feature type="region of interest" description="Disordered" evidence="1">
    <location>
        <begin position="61"/>
        <end position="141"/>
    </location>
</feature>
<comment type="caution">
    <text evidence="3">The sequence shown here is derived from an EMBL/GenBank/DDBJ whole genome shotgun (WGS) entry which is preliminary data.</text>
</comment>
<keyword evidence="4" id="KW-1185">Reference proteome</keyword>
<gene>
    <name evidence="3" type="ORF">H0H81_000763</name>
</gene>
<evidence type="ECO:0000256" key="1">
    <source>
        <dbReference type="SAM" id="MobiDB-lite"/>
    </source>
</evidence>
<feature type="compositionally biased region" description="Low complexity" evidence="1">
    <location>
        <begin position="124"/>
        <end position="140"/>
    </location>
</feature>
<feature type="transmembrane region" description="Helical" evidence="2">
    <location>
        <begin position="501"/>
        <end position="522"/>
    </location>
</feature>
<reference evidence="3" key="1">
    <citation type="submission" date="2021-02" db="EMBL/GenBank/DDBJ databases">
        <authorList>
            <person name="Nieuwenhuis M."/>
            <person name="Van De Peppel L.J.J."/>
        </authorList>
    </citation>
    <scope>NUCLEOTIDE SEQUENCE</scope>
    <source>
        <strain evidence="3">D49</strain>
    </source>
</reference>
<dbReference type="AlphaFoldDB" id="A0A9P7KHS3"/>
<organism evidence="3 4">
    <name type="scientific">Sphagnurus paluster</name>
    <dbReference type="NCBI Taxonomy" id="117069"/>
    <lineage>
        <taxon>Eukaryota</taxon>
        <taxon>Fungi</taxon>
        <taxon>Dikarya</taxon>
        <taxon>Basidiomycota</taxon>
        <taxon>Agaricomycotina</taxon>
        <taxon>Agaricomycetes</taxon>
        <taxon>Agaricomycetidae</taxon>
        <taxon>Agaricales</taxon>
        <taxon>Tricholomatineae</taxon>
        <taxon>Lyophyllaceae</taxon>
        <taxon>Sphagnurus</taxon>
    </lineage>
</organism>
<feature type="region of interest" description="Disordered" evidence="1">
    <location>
        <begin position="533"/>
        <end position="598"/>
    </location>
</feature>
<feature type="region of interest" description="Disordered" evidence="1">
    <location>
        <begin position="1"/>
        <end position="21"/>
    </location>
</feature>
<keyword evidence="2" id="KW-1133">Transmembrane helix</keyword>